<dbReference type="SUPFAM" id="SSF55874">
    <property type="entry name" value="ATPase domain of HSP90 chaperone/DNA topoisomerase II/histidine kinase"/>
    <property type="match status" value="1"/>
</dbReference>
<evidence type="ECO:0000313" key="11">
    <source>
        <dbReference type="EMBL" id="NMO94264.1"/>
    </source>
</evidence>
<keyword evidence="8" id="KW-0902">Two-component regulatory system</keyword>
<evidence type="ECO:0000313" key="12">
    <source>
        <dbReference type="Proteomes" id="UP000565468"/>
    </source>
</evidence>
<reference evidence="11 12" key="1">
    <citation type="submission" date="2020-04" db="EMBL/GenBank/DDBJ databases">
        <title>Paenibacillus algicola sp. nov., a novel marine bacterium producing alginate lyase.</title>
        <authorList>
            <person name="Huang H."/>
        </authorList>
    </citation>
    <scope>NUCLEOTIDE SEQUENCE [LARGE SCALE GENOMIC DNA]</scope>
    <source>
        <strain evidence="11 12">L7-75</strain>
    </source>
</reference>
<dbReference type="Proteomes" id="UP000565468">
    <property type="component" value="Unassembled WGS sequence"/>
</dbReference>
<keyword evidence="9" id="KW-0812">Transmembrane</keyword>
<name>A0A848M3J4_PAELE</name>
<keyword evidence="5" id="KW-0547">Nucleotide-binding</keyword>
<keyword evidence="9" id="KW-0472">Membrane</keyword>
<keyword evidence="6" id="KW-0418">Kinase</keyword>
<dbReference type="GO" id="GO:0016020">
    <property type="term" value="C:membrane"/>
    <property type="evidence" value="ECO:0007669"/>
    <property type="project" value="InterPro"/>
</dbReference>
<feature type="transmembrane region" description="Helical" evidence="9">
    <location>
        <begin position="12"/>
        <end position="29"/>
    </location>
</feature>
<dbReference type="Gene3D" id="1.20.5.1930">
    <property type="match status" value="1"/>
</dbReference>
<keyword evidence="12" id="KW-1185">Reference proteome</keyword>
<evidence type="ECO:0000256" key="5">
    <source>
        <dbReference type="ARBA" id="ARBA00022741"/>
    </source>
</evidence>
<protein>
    <recommendedName>
        <fullName evidence="2">histidine kinase</fullName>
        <ecNumber evidence="2">2.7.13.3</ecNumber>
    </recommendedName>
</protein>
<comment type="catalytic activity">
    <reaction evidence="1">
        <text>ATP + protein L-histidine = ADP + protein N-phospho-L-histidine.</text>
        <dbReference type="EC" id="2.7.13.3"/>
    </reaction>
</comment>
<proteinExistence type="predicted"/>
<dbReference type="InterPro" id="IPR011712">
    <property type="entry name" value="Sig_transdc_His_kin_sub3_dim/P"/>
</dbReference>
<dbReference type="GO" id="GO:0005524">
    <property type="term" value="F:ATP binding"/>
    <property type="evidence" value="ECO:0007669"/>
    <property type="project" value="UniProtKB-KW"/>
</dbReference>
<evidence type="ECO:0000256" key="6">
    <source>
        <dbReference type="ARBA" id="ARBA00022777"/>
    </source>
</evidence>
<comment type="caution">
    <text evidence="11">The sequence shown here is derived from an EMBL/GenBank/DDBJ whole genome shotgun (WGS) entry which is preliminary data.</text>
</comment>
<dbReference type="EC" id="2.7.13.3" evidence="2"/>
<evidence type="ECO:0000256" key="9">
    <source>
        <dbReference type="SAM" id="Phobius"/>
    </source>
</evidence>
<evidence type="ECO:0000256" key="3">
    <source>
        <dbReference type="ARBA" id="ARBA00022553"/>
    </source>
</evidence>
<dbReference type="PANTHER" id="PTHR24421">
    <property type="entry name" value="NITRATE/NITRITE SENSOR PROTEIN NARX-RELATED"/>
    <property type="match status" value="1"/>
</dbReference>
<dbReference type="PANTHER" id="PTHR24421:SF10">
    <property type="entry name" value="NITRATE_NITRITE SENSOR PROTEIN NARQ"/>
    <property type="match status" value="1"/>
</dbReference>
<dbReference type="AlphaFoldDB" id="A0A848M3J4"/>
<keyword evidence="9" id="KW-1133">Transmembrane helix</keyword>
<dbReference type="GO" id="GO:0046983">
    <property type="term" value="F:protein dimerization activity"/>
    <property type="evidence" value="ECO:0007669"/>
    <property type="project" value="InterPro"/>
</dbReference>
<feature type="transmembrane region" description="Helical" evidence="9">
    <location>
        <begin position="106"/>
        <end position="128"/>
    </location>
</feature>
<dbReference type="GO" id="GO:0000155">
    <property type="term" value="F:phosphorelay sensor kinase activity"/>
    <property type="evidence" value="ECO:0007669"/>
    <property type="project" value="InterPro"/>
</dbReference>
<evidence type="ECO:0000256" key="7">
    <source>
        <dbReference type="ARBA" id="ARBA00022840"/>
    </source>
</evidence>
<dbReference type="EMBL" id="JABBPN010000001">
    <property type="protein sequence ID" value="NMO94264.1"/>
    <property type="molecule type" value="Genomic_DNA"/>
</dbReference>
<sequence length="518" mass="58937">MVHRMQNISLSIIWKWILLLSCFMLYLGSRQEEPVQPVLAAAGMQAAYSIAVFSRSSARKLSALMFAGDLLVQAYLLWMTGGTSSPFLLYSLVSLAMIKLHVRWNWYYIASCAYLSLIPIIFAAADGIEISIYIANSHTYLMLCFLFFIFSLAVHHGVQKITHHIRLMTSIYISRPLPLQSSPSAAVEYVERALKTILKDRPLWLCLNTSNLEPEDQSWIHAYYKNQLMLQSPLNHKTNLSLVSPTGEALDMLVQPLRIRSGRKYGWLLIAAKKGELPLFDQMYTKLILMKFEAYFDMNKQVKEIQYKAVANEREVVAQNIHDGIAQELFFLSIQLFQFKGMLQTKSSEELLSMVSEMEKRVKESHGDIRKLITELKGEKRRFNLNEAIEKMLHRIAGSAGVDLIFENAGWTSKENVEIEETIYHFIEEAANNVIKHAQANKLFVRLEVTSVQWTIVVKDDGVGLKNNGNLEQQGKFGMIGMSNRIKALEGSISVHSDDGRGTRITATIPRERSLTYV</sequence>
<dbReference type="CDD" id="cd16917">
    <property type="entry name" value="HATPase_UhpB-NarQ-NarX-like"/>
    <property type="match status" value="1"/>
</dbReference>
<dbReference type="Pfam" id="PF07730">
    <property type="entry name" value="HisKA_3"/>
    <property type="match status" value="1"/>
</dbReference>
<dbReference type="InterPro" id="IPR005467">
    <property type="entry name" value="His_kinase_dom"/>
</dbReference>
<keyword evidence="3" id="KW-0597">Phosphoprotein</keyword>
<keyword evidence="4" id="KW-0808">Transferase</keyword>
<dbReference type="InterPro" id="IPR050482">
    <property type="entry name" value="Sensor_HK_TwoCompSys"/>
</dbReference>
<evidence type="ECO:0000256" key="4">
    <source>
        <dbReference type="ARBA" id="ARBA00022679"/>
    </source>
</evidence>
<evidence type="ECO:0000256" key="8">
    <source>
        <dbReference type="ARBA" id="ARBA00023012"/>
    </source>
</evidence>
<evidence type="ECO:0000256" key="1">
    <source>
        <dbReference type="ARBA" id="ARBA00000085"/>
    </source>
</evidence>
<organism evidence="11 12">
    <name type="scientific">Paenibacillus lemnae</name>
    <dbReference type="NCBI Taxonomy" id="1330551"/>
    <lineage>
        <taxon>Bacteria</taxon>
        <taxon>Bacillati</taxon>
        <taxon>Bacillota</taxon>
        <taxon>Bacilli</taxon>
        <taxon>Bacillales</taxon>
        <taxon>Paenibacillaceae</taxon>
        <taxon>Paenibacillus</taxon>
    </lineage>
</organism>
<dbReference type="PROSITE" id="PS50109">
    <property type="entry name" value="HIS_KIN"/>
    <property type="match status" value="1"/>
</dbReference>
<dbReference type="SMART" id="SM00387">
    <property type="entry name" value="HATPase_c"/>
    <property type="match status" value="1"/>
</dbReference>
<feature type="domain" description="Histidine kinase" evidence="10">
    <location>
        <begin position="316"/>
        <end position="513"/>
    </location>
</feature>
<evidence type="ECO:0000256" key="2">
    <source>
        <dbReference type="ARBA" id="ARBA00012438"/>
    </source>
</evidence>
<evidence type="ECO:0000259" key="10">
    <source>
        <dbReference type="PROSITE" id="PS50109"/>
    </source>
</evidence>
<accession>A0A848M3J4</accession>
<gene>
    <name evidence="11" type="ORF">HII30_00485</name>
</gene>
<feature type="transmembrane region" description="Helical" evidence="9">
    <location>
        <begin position="75"/>
        <end position="100"/>
    </location>
</feature>
<keyword evidence="7" id="KW-0067">ATP-binding</keyword>
<dbReference type="Gene3D" id="3.30.565.10">
    <property type="entry name" value="Histidine kinase-like ATPase, C-terminal domain"/>
    <property type="match status" value="1"/>
</dbReference>
<feature type="transmembrane region" description="Helical" evidence="9">
    <location>
        <begin position="140"/>
        <end position="158"/>
    </location>
</feature>
<dbReference type="Pfam" id="PF02518">
    <property type="entry name" value="HATPase_c"/>
    <property type="match status" value="1"/>
</dbReference>
<dbReference type="InterPro" id="IPR003594">
    <property type="entry name" value="HATPase_dom"/>
</dbReference>
<dbReference type="InterPro" id="IPR036890">
    <property type="entry name" value="HATPase_C_sf"/>
</dbReference>